<dbReference type="AlphaFoldDB" id="K2SWF1"/>
<dbReference type="Proteomes" id="UP000007129">
    <property type="component" value="Unassembled WGS sequence"/>
</dbReference>
<dbReference type="EMBL" id="AHHD01000073">
    <property type="protein sequence ID" value="EKG20905.1"/>
    <property type="molecule type" value="Genomic_DNA"/>
</dbReference>
<accession>K2SWF1</accession>
<sequence>MARHPGVALRIQLFRLLPRRLILLCPYCFPSCWLRVGCLRSSQNLECQIRLQQGCRQGRQAYHTRMRQTRREVRRGWIDARLIVRGNVPQTFRCSFAGVTPWGPRARADALFGNDARPYRPFLSRLVKFISEFWRHPGIGTSHINGMNNGFNLFVCTS</sequence>
<name>K2SWF1_MACPH</name>
<dbReference type="VEuPathDB" id="FungiDB:MPH_01769"/>
<gene>
    <name evidence="2" type="ORF">MPH_01769</name>
</gene>
<evidence type="ECO:0000313" key="2">
    <source>
        <dbReference type="EMBL" id="EKG20905.1"/>
    </source>
</evidence>
<organism evidence="2 3">
    <name type="scientific">Macrophomina phaseolina (strain MS6)</name>
    <name type="common">Charcoal rot fungus</name>
    <dbReference type="NCBI Taxonomy" id="1126212"/>
    <lineage>
        <taxon>Eukaryota</taxon>
        <taxon>Fungi</taxon>
        <taxon>Dikarya</taxon>
        <taxon>Ascomycota</taxon>
        <taxon>Pezizomycotina</taxon>
        <taxon>Dothideomycetes</taxon>
        <taxon>Dothideomycetes incertae sedis</taxon>
        <taxon>Botryosphaeriales</taxon>
        <taxon>Botryosphaeriaceae</taxon>
        <taxon>Macrophomina</taxon>
    </lineage>
</organism>
<feature type="signal peptide" evidence="1">
    <location>
        <begin position="1"/>
        <end position="18"/>
    </location>
</feature>
<dbReference type="HOGENOM" id="CLU_1669698_0_0_1"/>
<comment type="caution">
    <text evidence="2">The sequence shown here is derived from an EMBL/GenBank/DDBJ whole genome shotgun (WGS) entry which is preliminary data.</text>
</comment>
<reference evidence="2 3" key="1">
    <citation type="journal article" date="2012" name="BMC Genomics">
        <title>Tools to kill: Genome of one of the most destructive plant pathogenic fungi Macrophomina phaseolina.</title>
        <authorList>
            <person name="Islam M.S."/>
            <person name="Haque M.S."/>
            <person name="Islam M.M."/>
            <person name="Emdad E.M."/>
            <person name="Halim A."/>
            <person name="Hossen Q.M.M."/>
            <person name="Hossain M.Z."/>
            <person name="Ahmed B."/>
            <person name="Rahim S."/>
            <person name="Rahman M.S."/>
            <person name="Alam M.M."/>
            <person name="Hou S."/>
            <person name="Wan X."/>
            <person name="Saito J.A."/>
            <person name="Alam M."/>
        </authorList>
    </citation>
    <scope>NUCLEOTIDE SEQUENCE [LARGE SCALE GENOMIC DNA]</scope>
    <source>
        <strain evidence="2 3">MS6</strain>
    </source>
</reference>
<proteinExistence type="predicted"/>
<protein>
    <recommendedName>
        <fullName evidence="4">Secreted protein</fullName>
    </recommendedName>
</protein>
<evidence type="ECO:0008006" key="4">
    <source>
        <dbReference type="Google" id="ProtNLM"/>
    </source>
</evidence>
<feature type="chain" id="PRO_5003867860" description="Secreted protein" evidence="1">
    <location>
        <begin position="19"/>
        <end position="158"/>
    </location>
</feature>
<keyword evidence="1" id="KW-0732">Signal</keyword>
<dbReference type="InParanoid" id="K2SWF1"/>
<evidence type="ECO:0000256" key="1">
    <source>
        <dbReference type="SAM" id="SignalP"/>
    </source>
</evidence>
<evidence type="ECO:0000313" key="3">
    <source>
        <dbReference type="Proteomes" id="UP000007129"/>
    </source>
</evidence>